<feature type="domain" description="Ketosynthase family 3 (KS3)" evidence="4">
    <location>
        <begin position="3"/>
        <end position="412"/>
    </location>
</feature>
<keyword evidence="6" id="KW-1185">Reference proteome</keyword>
<reference evidence="5 6" key="1">
    <citation type="submission" date="2020-01" db="EMBL/GenBank/DDBJ databases">
        <authorList>
            <consortium name="DOE Joint Genome Institute"/>
            <person name="Haridas S."/>
            <person name="Albert R."/>
            <person name="Binder M."/>
            <person name="Bloem J."/>
            <person name="Labutti K."/>
            <person name="Salamov A."/>
            <person name="Andreopoulos B."/>
            <person name="Baker S.E."/>
            <person name="Barry K."/>
            <person name="Bills G."/>
            <person name="Bluhm B.H."/>
            <person name="Cannon C."/>
            <person name="Castanera R."/>
            <person name="Culley D.E."/>
            <person name="Daum C."/>
            <person name="Ezra D."/>
            <person name="Gonzalez J.B."/>
            <person name="Henrissat B."/>
            <person name="Kuo A."/>
            <person name="Liang C."/>
            <person name="Lipzen A."/>
            <person name="Lutzoni F."/>
            <person name="Magnuson J."/>
            <person name="Mondo S."/>
            <person name="Nolan M."/>
            <person name="Ohm R."/>
            <person name="Pangilinan J."/>
            <person name="Park H.-J.H."/>
            <person name="Ramirez L."/>
            <person name="Alfaro M."/>
            <person name="Sun H."/>
            <person name="Tritt A."/>
            <person name="Yoshinaga Y."/>
            <person name="Zwiers L.-H.L."/>
            <person name="Turgeon B.G."/>
            <person name="Goodwin S.B."/>
            <person name="Spatafora J.W."/>
            <person name="Crous P.W."/>
            <person name="Grigoriev I.V."/>
        </authorList>
    </citation>
    <scope>NUCLEOTIDE SEQUENCE [LARGE SCALE GENOMIC DNA]</scope>
    <source>
        <strain evidence="5 6">CBS 611.86</strain>
    </source>
</reference>
<evidence type="ECO:0000313" key="6">
    <source>
        <dbReference type="Proteomes" id="UP000481861"/>
    </source>
</evidence>
<dbReference type="Pfam" id="PF02801">
    <property type="entry name" value="Ketoacyl-synt_C"/>
    <property type="match status" value="1"/>
</dbReference>
<comment type="similarity">
    <text evidence="3">Belongs to the thiolase-like superfamily. Beta-ketoacyl-ACP synthases family.</text>
</comment>
<dbReference type="Gene3D" id="3.40.47.10">
    <property type="match status" value="1"/>
</dbReference>
<sequence length="415" mass="44765">MPYEAIAIISFALKFPQDAVDQESFWKLLLEKRSACTTEPPNRYNVTACRPLIKEDVGAFDAAFFGISPEEAECMDPQQFWLLETSYQALENSGISLKEAAGSNTSVHVGCCGYDFAMMAARDPELLSRDRVIGTLQSNLANQLSWFYDFHGPSTVVDTGCSSSLVALDMACQSLHSGDANMAMVAGCNLVYDPAATEGLDRLNVLSPDGKCFSFDSRANGYSRGEGIGCVVLKPLSAAIEGGYTIRAVIRATGSSQNGRTPRMGQPCGKAQASLIRSVYRRADLDIALTRYFEAHGTDTPRGDPTEAEAIANAFRGHTSPEDKLHIGAVKSNIGHLKGASGMAGLIKAVLVLEKGIIPANIWVDRINPRIHSSWNLNFPKEALPWPIDGLRRASVNSFGLGGTNAHAVLDDAYH</sequence>
<accession>A0A7C8I722</accession>
<dbReference type="GO" id="GO:0016491">
    <property type="term" value="F:oxidoreductase activity"/>
    <property type="evidence" value="ECO:0007669"/>
    <property type="project" value="UniProtKB-KW"/>
</dbReference>
<dbReference type="PROSITE" id="PS52004">
    <property type="entry name" value="KS3_2"/>
    <property type="match status" value="1"/>
</dbReference>
<dbReference type="PROSITE" id="PS00606">
    <property type="entry name" value="KS3_1"/>
    <property type="match status" value="1"/>
</dbReference>
<name>A0A7C8I722_9PLEO</name>
<dbReference type="OrthoDB" id="329835at2759"/>
<evidence type="ECO:0000256" key="1">
    <source>
        <dbReference type="ARBA" id="ARBA00022679"/>
    </source>
</evidence>
<dbReference type="GO" id="GO:0044550">
    <property type="term" value="P:secondary metabolite biosynthetic process"/>
    <property type="evidence" value="ECO:0007669"/>
    <property type="project" value="TreeGrafter"/>
</dbReference>
<dbReference type="CDD" id="cd00833">
    <property type="entry name" value="PKS"/>
    <property type="match status" value="1"/>
</dbReference>
<evidence type="ECO:0000313" key="5">
    <source>
        <dbReference type="EMBL" id="KAF2872288.1"/>
    </source>
</evidence>
<dbReference type="GO" id="GO:0004315">
    <property type="term" value="F:3-oxoacyl-[acyl-carrier-protein] synthase activity"/>
    <property type="evidence" value="ECO:0007669"/>
    <property type="project" value="InterPro"/>
</dbReference>
<dbReference type="PANTHER" id="PTHR43775:SF29">
    <property type="entry name" value="ASPERFURANONE POLYKETIDE SYNTHASE AFOG-RELATED"/>
    <property type="match status" value="1"/>
</dbReference>
<dbReference type="InterPro" id="IPR018201">
    <property type="entry name" value="Ketoacyl_synth_AS"/>
</dbReference>
<evidence type="ECO:0000259" key="4">
    <source>
        <dbReference type="PROSITE" id="PS52004"/>
    </source>
</evidence>
<dbReference type="InterPro" id="IPR050091">
    <property type="entry name" value="PKS_NRPS_Biosynth_Enz"/>
</dbReference>
<dbReference type="Pfam" id="PF00109">
    <property type="entry name" value="ketoacyl-synt"/>
    <property type="match status" value="1"/>
</dbReference>
<dbReference type="PANTHER" id="PTHR43775">
    <property type="entry name" value="FATTY ACID SYNTHASE"/>
    <property type="match status" value="1"/>
</dbReference>
<gene>
    <name evidence="5" type="ORF">BDV95DRAFT_628009</name>
</gene>
<dbReference type="InterPro" id="IPR020841">
    <property type="entry name" value="PKS_Beta-ketoAc_synthase_dom"/>
</dbReference>
<protein>
    <submittedName>
        <fullName evidence="5">Thiolase-like protein</fullName>
    </submittedName>
</protein>
<keyword evidence="2" id="KW-0560">Oxidoreductase</keyword>
<keyword evidence="1 3" id="KW-0808">Transferase</keyword>
<dbReference type="InterPro" id="IPR016039">
    <property type="entry name" value="Thiolase-like"/>
</dbReference>
<dbReference type="SUPFAM" id="SSF53901">
    <property type="entry name" value="Thiolase-like"/>
    <property type="match status" value="1"/>
</dbReference>
<dbReference type="InterPro" id="IPR014030">
    <property type="entry name" value="Ketoacyl_synth_N"/>
</dbReference>
<organism evidence="5 6">
    <name type="scientific">Massariosphaeria phaeospora</name>
    <dbReference type="NCBI Taxonomy" id="100035"/>
    <lineage>
        <taxon>Eukaryota</taxon>
        <taxon>Fungi</taxon>
        <taxon>Dikarya</taxon>
        <taxon>Ascomycota</taxon>
        <taxon>Pezizomycotina</taxon>
        <taxon>Dothideomycetes</taxon>
        <taxon>Pleosporomycetidae</taxon>
        <taxon>Pleosporales</taxon>
        <taxon>Pleosporales incertae sedis</taxon>
        <taxon>Massariosphaeria</taxon>
    </lineage>
</organism>
<dbReference type="Pfam" id="PF16197">
    <property type="entry name" value="KAsynt_C_assoc"/>
    <property type="match status" value="1"/>
</dbReference>
<proteinExistence type="inferred from homology"/>
<dbReference type="InterPro" id="IPR014031">
    <property type="entry name" value="Ketoacyl_synth_C"/>
</dbReference>
<dbReference type="AlphaFoldDB" id="A0A7C8I722"/>
<dbReference type="EMBL" id="JAADJZ010000009">
    <property type="protein sequence ID" value="KAF2872288.1"/>
    <property type="molecule type" value="Genomic_DNA"/>
</dbReference>
<evidence type="ECO:0000256" key="3">
    <source>
        <dbReference type="RuleBase" id="RU003694"/>
    </source>
</evidence>
<dbReference type="Proteomes" id="UP000481861">
    <property type="component" value="Unassembled WGS sequence"/>
</dbReference>
<dbReference type="InterPro" id="IPR032821">
    <property type="entry name" value="PKS_assoc"/>
</dbReference>
<evidence type="ECO:0000256" key="2">
    <source>
        <dbReference type="ARBA" id="ARBA00023002"/>
    </source>
</evidence>
<dbReference type="GO" id="GO:0004312">
    <property type="term" value="F:fatty acid synthase activity"/>
    <property type="evidence" value="ECO:0007669"/>
    <property type="project" value="TreeGrafter"/>
</dbReference>
<dbReference type="SMART" id="SM00825">
    <property type="entry name" value="PKS_KS"/>
    <property type="match status" value="1"/>
</dbReference>
<dbReference type="GO" id="GO:0006633">
    <property type="term" value="P:fatty acid biosynthetic process"/>
    <property type="evidence" value="ECO:0007669"/>
    <property type="project" value="InterPro"/>
</dbReference>
<comment type="caution">
    <text evidence="5">The sequence shown here is derived from an EMBL/GenBank/DDBJ whole genome shotgun (WGS) entry which is preliminary data.</text>
</comment>